<reference evidence="1" key="1">
    <citation type="submission" date="2023-03" db="EMBL/GenBank/DDBJ databases">
        <title>Massive genome expansion in bonnet fungi (Mycena s.s.) driven by repeated elements and novel gene families across ecological guilds.</title>
        <authorList>
            <consortium name="Lawrence Berkeley National Laboratory"/>
            <person name="Harder C.B."/>
            <person name="Miyauchi S."/>
            <person name="Viragh M."/>
            <person name="Kuo A."/>
            <person name="Thoen E."/>
            <person name="Andreopoulos B."/>
            <person name="Lu D."/>
            <person name="Skrede I."/>
            <person name="Drula E."/>
            <person name="Henrissat B."/>
            <person name="Morin E."/>
            <person name="Kohler A."/>
            <person name="Barry K."/>
            <person name="LaButti K."/>
            <person name="Morin E."/>
            <person name="Salamov A."/>
            <person name="Lipzen A."/>
            <person name="Mereny Z."/>
            <person name="Hegedus B."/>
            <person name="Baldrian P."/>
            <person name="Stursova M."/>
            <person name="Weitz H."/>
            <person name="Taylor A."/>
            <person name="Grigoriev I.V."/>
            <person name="Nagy L.G."/>
            <person name="Martin F."/>
            <person name="Kauserud H."/>
        </authorList>
    </citation>
    <scope>NUCLEOTIDE SEQUENCE</scope>
    <source>
        <strain evidence="1">CBHHK188m</strain>
    </source>
</reference>
<organism evidence="1 2">
    <name type="scientific">Mycena maculata</name>
    <dbReference type="NCBI Taxonomy" id="230809"/>
    <lineage>
        <taxon>Eukaryota</taxon>
        <taxon>Fungi</taxon>
        <taxon>Dikarya</taxon>
        <taxon>Basidiomycota</taxon>
        <taxon>Agaricomycotina</taxon>
        <taxon>Agaricomycetes</taxon>
        <taxon>Agaricomycetidae</taxon>
        <taxon>Agaricales</taxon>
        <taxon>Marasmiineae</taxon>
        <taxon>Mycenaceae</taxon>
        <taxon>Mycena</taxon>
    </lineage>
</organism>
<evidence type="ECO:0000313" key="1">
    <source>
        <dbReference type="EMBL" id="KAJ7759401.1"/>
    </source>
</evidence>
<name>A0AAD7J9Z2_9AGAR</name>
<dbReference type="Proteomes" id="UP001215280">
    <property type="component" value="Unassembled WGS sequence"/>
</dbReference>
<dbReference type="EMBL" id="JARJLG010000052">
    <property type="protein sequence ID" value="KAJ7759401.1"/>
    <property type="molecule type" value="Genomic_DNA"/>
</dbReference>
<gene>
    <name evidence="1" type="ORF">DFH07DRAFT_884339</name>
</gene>
<accession>A0AAD7J9Z2</accession>
<dbReference type="AlphaFoldDB" id="A0AAD7J9Z2"/>
<protein>
    <recommendedName>
        <fullName evidence="3">F-box domain-containing protein</fullName>
    </recommendedName>
</protein>
<comment type="caution">
    <text evidence="1">The sequence shown here is derived from an EMBL/GenBank/DDBJ whole genome shotgun (WGS) entry which is preliminary data.</text>
</comment>
<evidence type="ECO:0008006" key="3">
    <source>
        <dbReference type="Google" id="ProtNLM"/>
    </source>
</evidence>
<evidence type="ECO:0000313" key="2">
    <source>
        <dbReference type="Proteomes" id="UP001215280"/>
    </source>
</evidence>
<keyword evidence="2" id="KW-1185">Reference proteome</keyword>
<sequence>MPPNLARDIGTPAVTRTRINQVDTQIAYFEASIRKLKMARGFLKNHLDTYIYPVLTLPNEIISEIFFHTLPEEAYQSPPKHSDSPSPCANSPLALGHICSKWRQIALSTPTLWTALELYLDNVVNSNQLRLLEIWLNRSGGCPLSIGIWSGATSTPDVCRFIDALVPHCGRWQDMDLDIPFRDLIRITGDMPLLHTLSVGLTDMEMDDGAALQPHASEPMQIFHTAAALTTLILIPPFPVGPEILIFPWAQITFLYIIATSPHELIYILRALVNIGQFRVGITASSPDEIMANIRDLPPLVHMHTLSLDGESDPVGIMQLLDCLTLPALTSLHAVERCLMSLGAPAVQRLLVRSGCTQWAICITIRKATVFNHAY</sequence>
<proteinExistence type="predicted"/>
<dbReference type="Gene3D" id="1.20.1280.50">
    <property type="match status" value="1"/>
</dbReference>